<keyword evidence="11" id="KW-0137">Centromere</keyword>
<keyword evidence="5" id="KW-0132">Cell division</keyword>
<evidence type="ECO:0000256" key="10">
    <source>
        <dbReference type="ARBA" id="ARBA00023306"/>
    </source>
</evidence>
<evidence type="ECO:0000313" key="14">
    <source>
        <dbReference type="RefSeq" id="XP_054828104.1"/>
    </source>
</evidence>
<dbReference type="GO" id="GO:0000785">
    <property type="term" value="C:chromatin"/>
    <property type="evidence" value="ECO:0007669"/>
    <property type="project" value="TreeGrafter"/>
</dbReference>
<dbReference type="InterPro" id="IPR034752">
    <property type="entry name" value="Mis18"/>
</dbReference>
<dbReference type="GO" id="GO:0034080">
    <property type="term" value="P:CENP-A containing chromatin assembly"/>
    <property type="evidence" value="ECO:0007669"/>
    <property type="project" value="TreeGrafter"/>
</dbReference>
<keyword evidence="13" id="KW-1185">Reference proteome</keyword>
<accession>A0AA97IYS3</accession>
<name>A0AA97IYS3_EUBMA</name>
<evidence type="ECO:0000256" key="7">
    <source>
        <dbReference type="ARBA" id="ARBA00022776"/>
    </source>
</evidence>
<dbReference type="GO" id="GO:0051301">
    <property type="term" value="P:cell division"/>
    <property type="evidence" value="ECO:0007669"/>
    <property type="project" value="UniProtKB-KW"/>
</dbReference>
<protein>
    <submittedName>
        <fullName evidence="14">Protein Mis18-beta</fullName>
    </submittedName>
</protein>
<dbReference type="KEGG" id="emc:129324744"/>
<dbReference type="Proteomes" id="UP001190640">
    <property type="component" value="Chromosome 2"/>
</dbReference>
<reference evidence="14" key="1">
    <citation type="submission" date="2025-08" db="UniProtKB">
        <authorList>
            <consortium name="RefSeq"/>
        </authorList>
    </citation>
    <scope>IDENTIFICATION</scope>
    <source>
        <tissue evidence="14">Blood</tissue>
    </source>
</reference>
<sequence>MAVRRQLLQVFQEPRIGGAIMVERARPETRSWPQEQRRVETLGAFSDSSLRERSLRLEECVLYQCQRCNTVLGDSLHLCAQEEKIGLIACLKVTNDVVVEDSVMVCIEGDFMGSTYNVLNCRSCELGIGIKLCCSTSLAHLRGFFCLFKDSVVCYLLKTKTTVRASKMTFPTVSLKERVQKLKENLVLAHMRIDAQHKKLEEQNQQKIVDKKHCYKRRPYPLAPGHRKKKLNN</sequence>
<evidence type="ECO:0000313" key="13">
    <source>
        <dbReference type="Proteomes" id="UP001190640"/>
    </source>
</evidence>
<evidence type="ECO:0000256" key="11">
    <source>
        <dbReference type="ARBA" id="ARBA00023328"/>
    </source>
</evidence>
<keyword evidence="9" id="KW-0539">Nucleus</keyword>
<keyword evidence="6" id="KW-0479">Metal-binding</keyword>
<dbReference type="GO" id="GO:0000775">
    <property type="term" value="C:chromosome, centromeric region"/>
    <property type="evidence" value="ECO:0007669"/>
    <property type="project" value="UniProtKB-SubCell"/>
</dbReference>
<evidence type="ECO:0000256" key="8">
    <source>
        <dbReference type="ARBA" id="ARBA00022833"/>
    </source>
</evidence>
<evidence type="ECO:0000256" key="2">
    <source>
        <dbReference type="ARBA" id="ARBA00004123"/>
    </source>
</evidence>
<evidence type="ECO:0000256" key="3">
    <source>
        <dbReference type="ARBA" id="ARBA00004584"/>
    </source>
</evidence>
<dbReference type="GeneID" id="129324744"/>
<dbReference type="GO" id="GO:0046872">
    <property type="term" value="F:metal ion binding"/>
    <property type="evidence" value="ECO:0007669"/>
    <property type="project" value="UniProtKB-KW"/>
</dbReference>
<dbReference type="Pfam" id="PF03226">
    <property type="entry name" value="Yippee-Mis18"/>
    <property type="match status" value="1"/>
</dbReference>
<dbReference type="PANTHER" id="PTHR16431">
    <property type="entry name" value="NEUROGENIC PROTEIN MASTERMIND"/>
    <property type="match status" value="1"/>
</dbReference>
<feature type="domain" description="Mis18" evidence="12">
    <location>
        <begin position="60"/>
        <end position="157"/>
    </location>
</feature>
<dbReference type="PANTHER" id="PTHR16431:SF3">
    <property type="entry name" value="PROTEIN MIS18-BETA"/>
    <property type="match status" value="1"/>
</dbReference>
<dbReference type="RefSeq" id="XP_054828104.1">
    <property type="nucleotide sequence ID" value="XM_054972129.1"/>
</dbReference>
<evidence type="ECO:0000256" key="9">
    <source>
        <dbReference type="ARBA" id="ARBA00023242"/>
    </source>
</evidence>
<comment type="function">
    <text evidence="1">Required for recruitment of CENPA to centromeres and normal chromosome segregation during mitosis.</text>
</comment>
<dbReference type="CTD" id="11339"/>
<keyword evidence="8" id="KW-0862">Zinc</keyword>
<keyword evidence="7" id="KW-0498">Mitosis</keyword>
<dbReference type="GO" id="GO:0005634">
    <property type="term" value="C:nucleus"/>
    <property type="evidence" value="ECO:0007669"/>
    <property type="project" value="UniProtKB-SubCell"/>
</dbReference>
<evidence type="ECO:0000256" key="6">
    <source>
        <dbReference type="ARBA" id="ARBA00022723"/>
    </source>
</evidence>
<dbReference type="PROSITE" id="PS51793">
    <property type="entry name" value="MIS18"/>
    <property type="match status" value="1"/>
</dbReference>
<evidence type="ECO:0000256" key="1">
    <source>
        <dbReference type="ARBA" id="ARBA00003694"/>
    </source>
</evidence>
<comment type="subcellular location">
    <subcellularLocation>
        <location evidence="3">Chromosome</location>
        <location evidence="3">Centromere</location>
    </subcellularLocation>
    <subcellularLocation>
        <location evidence="2">Nucleus</location>
    </subcellularLocation>
</comment>
<evidence type="ECO:0000256" key="4">
    <source>
        <dbReference type="ARBA" id="ARBA00022454"/>
    </source>
</evidence>
<evidence type="ECO:0000259" key="12">
    <source>
        <dbReference type="PROSITE" id="PS51793"/>
    </source>
</evidence>
<dbReference type="InterPro" id="IPR004910">
    <property type="entry name" value="Yippee/Mis18/Cereblon"/>
</dbReference>
<keyword evidence="10" id="KW-0131">Cell cycle</keyword>
<dbReference type="AlphaFoldDB" id="A0AA97IYS3"/>
<keyword evidence="4" id="KW-0158">Chromosome</keyword>
<proteinExistence type="predicted"/>
<gene>
    <name evidence="14" type="primary">OIP5</name>
</gene>
<dbReference type="GO" id="GO:0007059">
    <property type="term" value="P:chromosome segregation"/>
    <property type="evidence" value="ECO:0007669"/>
    <property type="project" value="TreeGrafter"/>
</dbReference>
<organism evidence="13 14">
    <name type="scientific">Eublepharis macularius</name>
    <name type="common">Leopard gecko</name>
    <name type="synonym">Cyrtodactylus macularius</name>
    <dbReference type="NCBI Taxonomy" id="481883"/>
    <lineage>
        <taxon>Eukaryota</taxon>
        <taxon>Metazoa</taxon>
        <taxon>Chordata</taxon>
        <taxon>Craniata</taxon>
        <taxon>Vertebrata</taxon>
        <taxon>Euteleostomi</taxon>
        <taxon>Lepidosauria</taxon>
        <taxon>Squamata</taxon>
        <taxon>Bifurcata</taxon>
        <taxon>Gekkota</taxon>
        <taxon>Eublepharidae</taxon>
        <taxon>Eublepharinae</taxon>
        <taxon>Eublepharis</taxon>
    </lineage>
</organism>
<evidence type="ECO:0000256" key="5">
    <source>
        <dbReference type="ARBA" id="ARBA00022618"/>
    </source>
</evidence>